<comment type="catalytic activity">
    <reaction evidence="9 10">
        <text>a long-chain fatty acyl-CoA + 2 NADPH + 2 H(+) = a long-chain primary fatty alcohol + 2 NADP(+) + CoA</text>
        <dbReference type="Rhea" id="RHEA:52716"/>
        <dbReference type="ChEBI" id="CHEBI:15378"/>
        <dbReference type="ChEBI" id="CHEBI:57287"/>
        <dbReference type="ChEBI" id="CHEBI:57783"/>
        <dbReference type="ChEBI" id="CHEBI:58349"/>
        <dbReference type="ChEBI" id="CHEBI:77396"/>
        <dbReference type="ChEBI" id="CHEBI:83139"/>
        <dbReference type="EC" id="1.2.1.84"/>
    </reaction>
</comment>
<comment type="function">
    <text evidence="10">Catalyzes the reduction of fatty acyl-CoA to fatty alcohols.</text>
</comment>
<evidence type="ECO:0000256" key="6">
    <source>
        <dbReference type="ARBA" id="ARBA00022989"/>
    </source>
</evidence>
<comment type="similarity">
    <text evidence="2 10">Belongs to the fatty acyl-CoA reductase family.</text>
</comment>
<dbReference type="EC" id="1.2.1.84" evidence="10"/>
<comment type="subcellular location">
    <subcellularLocation>
        <location evidence="1">Membrane</location>
        <topology evidence="1">Multi-pass membrane protein</topology>
    </subcellularLocation>
</comment>
<evidence type="ECO:0000256" key="5">
    <source>
        <dbReference type="ARBA" id="ARBA00022857"/>
    </source>
</evidence>
<evidence type="ECO:0000259" key="11">
    <source>
        <dbReference type="Pfam" id="PF03015"/>
    </source>
</evidence>
<dbReference type="GO" id="GO:0016020">
    <property type="term" value="C:membrane"/>
    <property type="evidence" value="ECO:0007669"/>
    <property type="project" value="UniProtKB-SubCell"/>
</dbReference>
<dbReference type="FunFam" id="3.40.50.720:FF:000143">
    <property type="entry name" value="Fatty acyl-CoA reductase"/>
    <property type="match status" value="1"/>
</dbReference>
<evidence type="ECO:0000256" key="7">
    <source>
        <dbReference type="ARBA" id="ARBA00023098"/>
    </source>
</evidence>
<dbReference type="OrthoDB" id="429813at2759"/>
<evidence type="ECO:0000256" key="1">
    <source>
        <dbReference type="ARBA" id="ARBA00004141"/>
    </source>
</evidence>
<dbReference type="Pfam" id="PF07993">
    <property type="entry name" value="NAD_binding_4"/>
    <property type="match status" value="1"/>
</dbReference>
<keyword evidence="14" id="KW-1185">Reference proteome</keyword>
<keyword evidence="10" id="KW-0560">Oxidoreductase</keyword>
<name>A0A9J6BD40_POLVA</name>
<dbReference type="CDD" id="cd09071">
    <property type="entry name" value="FAR_C"/>
    <property type="match status" value="1"/>
</dbReference>
<proteinExistence type="inferred from homology"/>
<dbReference type="PANTHER" id="PTHR11011:SF116">
    <property type="entry name" value="FATTY ACYL-COA REDUCTASE CG5065-RELATED"/>
    <property type="match status" value="1"/>
</dbReference>
<dbReference type="EMBL" id="JADBJN010000004">
    <property type="protein sequence ID" value="KAG5667451.1"/>
    <property type="molecule type" value="Genomic_DNA"/>
</dbReference>
<dbReference type="Gene3D" id="3.40.50.720">
    <property type="entry name" value="NAD(P)-binding Rossmann-like Domain"/>
    <property type="match status" value="1"/>
</dbReference>
<accession>A0A9J6BD40</accession>
<dbReference type="GO" id="GO:0102965">
    <property type="term" value="F:alcohol-forming long-chain fatty acyl-CoA reductase activity"/>
    <property type="evidence" value="ECO:0007669"/>
    <property type="project" value="UniProtKB-EC"/>
</dbReference>
<dbReference type="Pfam" id="PF03015">
    <property type="entry name" value="Sterile"/>
    <property type="match status" value="1"/>
</dbReference>
<dbReference type="SUPFAM" id="SSF51735">
    <property type="entry name" value="NAD(P)-binding Rossmann-fold domains"/>
    <property type="match status" value="1"/>
</dbReference>
<organism evidence="13 14">
    <name type="scientific">Polypedilum vanderplanki</name>
    <name type="common">Sleeping chironomid midge</name>
    <dbReference type="NCBI Taxonomy" id="319348"/>
    <lineage>
        <taxon>Eukaryota</taxon>
        <taxon>Metazoa</taxon>
        <taxon>Ecdysozoa</taxon>
        <taxon>Arthropoda</taxon>
        <taxon>Hexapoda</taxon>
        <taxon>Insecta</taxon>
        <taxon>Pterygota</taxon>
        <taxon>Neoptera</taxon>
        <taxon>Endopterygota</taxon>
        <taxon>Diptera</taxon>
        <taxon>Nematocera</taxon>
        <taxon>Chironomoidea</taxon>
        <taxon>Chironomidae</taxon>
        <taxon>Chironominae</taxon>
        <taxon>Polypedilum</taxon>
        <taxon>Polypedilum</taxon>
    </lineage>
</organism>
<dbReference type="InterPro" id="IPR033640">
    <property type="entry name" value="FAR_C"/>
</dbReference>
<dbReference type="PANTHER" id="PTHR11011">
    <property type="entry name" value="MALE STERILITY PROTEIN 2-RELATED"/>
    <property type="match status" value="1"/>
</dbReference>
<dbReference type="Proteomes" id="UP001107558">
    <property type="component" value="Chromosome 4"/>
</dbReference>
<dbReference type="GO" id="GO:0080019">
    <property type="term" value="F:alcohol-forming very long-chain fatty acyl-CoA reductase activity"/>
    <property type="evidence" value="ECO:0007669"/>
    <property type="project" value="InterPro"/>
</dbReference>
<protein>
    <recommendedName>
        <fullName evidence="10">Fatty acyl-CoA reductase</fullName>
        <ecNumber evidence="10">1.2.1.84</ecNumber>
    </recommendedName>
</protein>
<keyword evidence="6" id="KW-1133">Transmembrane helix</keyword>
<keyword evidence="4" id="KW-0812">Transmembrane</keyword>
<keyword evidence="7 10" id="KW-0443">Lipid metabolism</keyword>
<evidence type="ECO:0000256" key="10">
    <source>
        <dbReference type="RuleBase" id="RU363097"/>
    </source>
</evidence>
<evidence type="ECO:0000313" key="14">
    <source>
        <dbReference type="Proteomes" id="UP001107558"/>
    </source>
</evidence>
<reference evidence="13" key="1">
    <citation type="submission" date="2021-03" db="EMBL/GenBank/DDBJ databases">
        <title>Chromosome level genome of the anhydrobiotic midge Polypedilum vanderplanki.</title>
        <authorList>
            <person name="Yoshida Y."/>
            <person name="Kikawada T."/>
            <person name="Gusev O."/>
        </authorList>
    </citation>
    <scope>NUCLEOTIDE SEQUENCE</scope>
    <source>
        <strain evidence="13">NIAS01</strain>
        <tissue evidence="13">Whole body or cell culture</tissue>
    </source>
</reference>
<dbReference type="GO" id="GO:0035336">
    <property type="term" value="P:long-chain fatty-acyl-CoA metabolic process"/>
    <property type="evidence" value="ECO:0007669"/>
    <property type="project" value="TreeGrafter"/>
</dbReference>
<sequence length="486" mass="55635">MSIADFYSGKCVLITGATGFIGKMIVEKLLRSCPEVDKIFLLARAKKNKTASERVQDITNVPLFDVIREKNAESFKKICLIEGDIAKENLGLSEADQELFCDKINIIIHSAATLSFTEPLKIAVATNLQSVKEIMKLGRKTKNLEAFIHVSTAYTNWFKKDVKEIFYEPKYDPNKVLEMCRTLSDEELSKKISSISPHLLTYTFSKSLAEYLIKLEGFDFPVAIVRPSIVTGSFKEPFPGWIETFSGASVLGFMIAKGVLRNLHMKKDFICDIIPADFVVNTILSAAWKVGTDQNSRNSMPIIYNCSSSTIKPITNKDLFKGFEENGRKFPHSDVIWYPKINFHNTALTAKIAVFLSQKLPSHLIDFGLKAMGQKEKMIRTQNYIYNYYVDAKFATTNSIIFQSENFVKLGRERSETDLKEFDFDVRKIDWKKYFETYHLGLRHYMGKDHSENYDELRRKIERLKFEEFILNGTLLAGSVYLLSKL</sequence>
<evidence type="ECO:0000259" key="12">
    <source>
        <dbReference type="Pfam" id="PF07993"/>
    </source>
</evidence>
<dbReference type="GO" id="GO:0005777">
    <property type="term" value="C:peroxisome"/>
    <property type="evidence" value="ECO:0007669"/>
    <property type="project" value="TreeGrafter"/>
</dbReference>
<evidence type="ECO:0000256" key="2">
    <source>
        <dbReference type="ARBA" id="ARBA00005928"/>
    </source>
</evidence>
<evidence type="ECO:0000256" key="8">
    <source>
        <dbReference type="ARBA" id="ARBA00023136"/>
    </source>
</evidence>
<dbReference type="InterPro" id="IPR013120">
    <property type="entry name" value="FAR_NAD-bd"/>
</dbReference>
<feature type="domain" description="Fatty acyl-CoA reductase C-terminal" evidence="11">
    <location>
        <begin position="358"/>
        <end position="449"/>
    </location>
</feature>
<keyword evidence="8" id="KW-0472">Membrane</keyword>
<keyword evidence="3 10" id="KW-0444">Lipid biosynthesis</keyword>
<gene>
    <name evidence="13" type="ORF">PVAND_015431</name>
</gene>
<keyword evidence="5 10" id="KW-0521">NADP</keyword>
<dbReference type="InterPro" id="IPR026055">
    <property type="entry name" value="FAR"/>
</dbReference>
<evidence type="ECO:0000256" key="9">
    <source>
        <dbReference type="ARBA" id="ARBA00052530"/>
    </source>
</evidence>
<evidence type="ECO:0000256" key="4">
    <source>
        <dbReference type="ARBA" id="ARBA00022692"/>
    </source>
</evidence>
<dbReference type="InterPro" id="IPR036291">
    <property type="entry name" value="NAD(P)-bd_dom_sf"/>
</dbReference>
<feature type="domain" description="Thioester reductase (TE)" evidence="12">
    <location>
        <begin position="14"/>
        <end position="283"/>
    </location>
</feature>
<dbReference type="CDD" id="cd05236">
    <property type="entry name" value="FAR-N_SDR_e"/>
    <property type="match status" value="1"/>
</dbReference>
<comment type="caution">
    <text evidence="13">The sequence shown here is derived from an EMBL/GenBank/DDBJ whole genome shotgun (WGS) entry which is preliminary data.</text>
</comment>
<dbReference type="AlphaFoldDB" id="A0A9J6BD40"/>
<evidence type="ECO:0000313" key="13">
    <source>
        <dbReference type="EMBL" id="KAG5667451.1"/>
    </source>
</evidence>
<evidence type="ECO:0000256" key="3">
    <source>
        <dbReference type="ARBA" id="ARBA00022516"/>
    </source>
</evidence>